<reference evidence="2" key="1">
    <citation type="submission" date="2024-01" db="EMBL/GenBank/DDBJ databases">
        <authorList>
            <person name="Webb A."/>
        </authorList>
    </citation>
    <scope>NUCLEOTIDE SEQUENCE</scope>
    <source>
        <strain evidence="2">Pm1</strain>
    </source>
</reference>
<comment type="caution">
    <text evidence="2">The sequence shown here is derived from an EMBL/GenBank/DDBJ whole genome shotgun (WGS) entry which is preliminary data.</text>
</comment>
<dbReference type="EMBL" id="CAKLBY020000249">
    <property type="protein sequence ID" value="CAK7939726.1"/>
    <property type="molecule type" value="Genomic_DNA"/>
</dbReference>
<feature type="region of interest" description="Disordered" evidence="1">
    <location>
        <begin position="76"/>
        <end position="131"/>
    </location>
</feature>
<organism evidence="2 3">
    <name type="scientific">Peronospora matthiolae</name>
    <dbReference type="NCBI Taxonomy" id="2874970"/>
    <lineage>
        <taxon>Eukaryota</taxon>
        <taxon>Sar</taxon>
        <taxon>Stramenopiles</taxon>
        <taxon>Oomycota</taxon>
        <taxon>Peronosporomycetes</taxon>
        <taxon>Peronosporales</taxon>
        <taxon>Peronosporaceae</taxon>
        <taxon>Peronospora</taxon>
    </lineage>
</organism>
<feature type="compositionally biased region" description="Polar residues" evidence="1">
    <location>
        <begin position="16"/>
        <end position="31"/>
    </location>
</feature>
<name>A0AAV1UYN3_9STRA</name>
<dbReference type="Proteomes" id="UP001162060">
    <property type="component" value="Unassembled WGS sequence"/>
</dbReference>
<gene>
    <name evidence="2" type="ORF">PM001_LOCUS24876</name>
</gene>
<protein>
    <submittedName>
        <fullName evidence="2">Uncharacterized protein</fullName>
    </submittedName>
</protein>
<feature type="compositionally biased region" description="Low complexity" evidence="1">
    <location>
        <begin position="85"/>
        <end position="100"/>
    </location>
</feature>
<evidence type="ECO:0000313" key="2">
    <source>
        <dbReference type="EMBL" id="CAK7939726.1"/>
    </source>
</evidence>
<proteinExistence type="predicted"/>
<dbReference type="AlphaFoldDB" id="A0AAV1UYN3"/>
<evidence type="ECO:0000313" key="3">
    <source>
        <dbReference type="Proteomes" id="UP001162060"/>
    </source>
</evidence>
<evidence type="ECO:0000256" key="1">
    <source>
        <dbReference type="SAM" id="MobiDB-lite"/>
    </source>
</evidence>
<feature type="region of interest" description="Disordered" evidence="1">
    <location>
        <begin position="1"/>
        <end position="42"/>
    </location>
</feature>
<accession>A0AAV1UYN3</accession>
<sequence>MLYSSTRRPVTKRSSYRPSQVNSSFSGSSTAGAEHGISRPRSGNLSVFSFVLWPDHWSTKLRLFIRSAPRVTPDDHRTKAFVANPTTTTTDPSGSVTTDSFKIRPRSHRHPSVAVAPSDARKKTHPTNSGT</sequence>